<dbReference type="SFLD" id="SFLDG01129">
    <property type="entry name" value="C1.5:_HAD__Beta-PGM__Phosphata"/>
    <property type="match status" value="1"/>
</dbReference>
<dbReference type="Gene3D" id="1.10.150.240">
    <property type="entry name" value="Putative phosphatase, domain 2"/>
    <property type="match status" value="1"/>
</dbReference>
<dbReference type="RefSeq" id="WP_006968968.1">
    <property type="nucleotide sequence ID" value="NZ_ABCS01000001.1"/>
</dbReference>
<dbReference type="GO" id="GO:0005829">
    <property type="term" value="C:cytosol"/>
    <property type="evidence" value="ECO:0007669"/>
    <property type="project" value="TreeGrafter"/>
</dbReference>
<comment type="catalytic activity">
    <reaction evidence="1">
        <text>2-phosphoglycolate + H2O = glycolate + phosphate</text>
        <dbReference type="Rhea" id="RHEA:14369"/>
        <dbReference type="ChEBI" id="CHEBI:15377"/>
        <dbReference type="ChEBI" id="CHEBI:29805"/>
        <dbReference type="ChEBI" id="CHEBI:43474"/>
        <dbReference type="ChEBI" id="CHEBI:58033"/>
        <dbReference type="EC" id="3.1.3.18"/>
    </reaction>
</comment>
<dbReference type="Gene3D" id="3.40.50.1000">
    <property type="entry name" value="HAD superfamily/HAD-like"/>
    <property type="match status" value="1"/>
</dbReference>
<reference evidence="5 6" key="1">
    <citation type="submission" date="2007-06" db="EMBL/GenBank/DDBJ databases">
        <authorList>
            <person name="Shimkets L."/>
            <person name="Ferriera S."/>
            <person name="Johnson J."/>
            <person name="Kravitz S."/>
            <person name="Beeson K."/>
            <person name="Sutton G."/>
            <person name="Rogers Y.-H."/>
            <person name="Friedman R."/>
            <person name="Frazier M."/>
            <person name="Venter J.C."/>
        </authorList>
    </citation>
    <scope>NUCLEOTIDE SEQUENCE [LARGE SCALE GENOMIC DNA]</scope>
    <source>
        <strain evidence="5 6">SIR-1</strain>
    </source>
</reference>
<dbReference type="OrthoDB" id="9807630at2"/>
<comment type="pathway">
    <text evidence="2">Organic acid metabolism; glycolate biosynthesis; glycolate from 2-phosphoglycolate: step 1/1.</text>
</comment>
<dbReference type="Pfam" id="PF13419">
    <property type="entry name" value="HAD_2"/>
    <property type="match status" value="1"/>
</dbReference>
<keyword evidence="6" id="KW-1185">Reference proteome</keyword>
<dbReference type="GO" id="GO:0006281">
    <property type="term" value="P:DNA repair"/>
    <property type="evidence" value="ECO:0007669"/>
    <property type="project" value="TreeGrafter"/>
</dbReference>
<dbReference type="InterPro" id="IPR023214">
    <property type="entry name" value="HAD_sf"/>
</dbReference>
<dbReference type="EMBL" id="ABCS01000001">
    <property type="protein sequence ID" value="EDM81793.1"/>
    <property type="molecule type" value="Genomic_DNA"/>
</dbReference>
<keyword evidence="5" id="KW-0378">Hydrolase</keyword>
<evidence type="ECO:0000313" key="6">
    <source>
        <dbReference type="Proteomes" id="UP000005801"/>
    </source>
</evidence>
<accession>A6FWW9</accession>
<dbReference type="eggNOG" id="COG0546">
    <property type="taxonomic scope" value="Bacteria"/>
</dbReference>
<dbReference type="AlphaFoldDB" id="A6FWW9"/>
<sequence length="221" mass="24237">MAAPSLSFPFLESFSCAIFDCDGVLLDSNAVKVEAFERTLVDEDPDLVAAFIDEHRRTGGVSRYAKLRRFYTELATVAEPELAIESALRRFSAACREGLRACQPVAGARELIAALVARRVPLHVVSGGDQDEVREALEHHGLAERFAGIHGSPTPKREHLERLRADGDLLPGGVYLGDARLDMELAEAFGLSFIFVAGVSDWPEGREVARARGHRVVEDLR</sequence>
<dbReference type="SUPFAM" id="SSF56784">
    <property type="entry name" value="HAD-like"/>
    <property type="match status" value="1"/>
</dbReference>
<name>A6FWW9_9BACT</name>
<evidence type="ECO:0000313" key="5">
    <source>
        <dbReference type="EMBL" id="EDM81793.1"/>
    </source>
</evidence>
<organism evidence="5 6">
    <name type="scientific">Plesiocystis pacifica SIR-1</name>
    <dbReference type="NCBI Taxonomy" id="391625"/>
    <lineage>
        <taxon>Bacteria</taxon>
        <taxon>Pseudomonadati</taxon>
        <taxon>Myxococcota</taxon>
        <taxon>Polyangia</taxon>
        <taxon>Nannocystales</taxon>
        <taxon>Nannocystaceae</taxon>
        <taxon>Plesiocystis</taxon>
    </lineage>
</organism>
<dbReference type="InterPro" id="IPR036412">
    <property type="entry name" value="HAD-like_sf"/>
</dbReference>
<dbReference type="InterPro" id="IPR041492">
    <property type="entry name" value="HAD_2"/>
</dbReference>
<evidence type="ECO:0000256" key="3">
    <source>
        <dbReference type="ARBA" id="ARBA00006171"/>
    </source>
</evidence>
<dbReference type="GO" id="GO:0008967">
    <property type="term" value="F:phosphoglycolate phosphatase activity"/>
    <property type="evidence" value="ECO:0007669"/>
    <property type="project" value="UniProtKB-EC"/>
</dbReference>
<evidence type="ECO:0000256" key="1">
    <source>
        <dbReference type="ARBA" id="ARBA00000830"/>
    </source>
</evidence>
<dbReference type="EC" id="3.1.3.18" evidence="4"/>
<proteinExistence type="inferred from homology"/>
<dbReference type="STRING" id="391625.PPSIR1_04983"/>
<comment type="similarity">
    <text evidence="3">Belongs to the HAD-like hydrolase superfamily. CbbY/CbbZ/Gph/YieH family.</text>
</comment>
<dbReference type="InterPro" id="IPR050155">
    <property type="entry name" value="HAD-like_hydrolase_sf"/>
</dbReference>
<dbReference type="PANTHER" id="PTHR43434">
    <property type="entry name" value="PHOSPHOGLYCOLATE PHOSPHATASE"/>
    <property type="match status" value="1"/>
</dbReference>
<protein>
    <recommendedName>
        <fullName evidence="4">phosphoglycolate phosphatase</fullName>
        <ecNumber evidence="4">3.1.3.18</ecNumber>
    </recommendedName>
</protein>
<evidence type="ECO:0000256" key="2">
    <source>
        <dbReference type="ARBA" id="ARBA00004818"/>
    </source>
</evidence>
<dbReference type="SFLD" id="SFLDS00003">
    <property type="entry name" value="Haloacid_Dehalogenase"/>
    <property type="match status" value="1"/>
</dbReference>
<evidence type="ECO:0000256" key="4">
    <source>
        <dbReference type="ARBA" id="ARBA00013078"/>
    </source>
</evidence>
<dbReference type="PANTHER" id="PTHR43434:SF1">
    <property type="entry name" value="PHOSPHOGLYCOLATE PHOSPHATASE"/>
    <property type="match status" value="1"/>
</dbReference>
<dbReference type="InterPro" id="IPR023198">
    <property type="entry name" value="PGP-like_dom2"/>
</dbReference>
<comment type="caution">
    <text evidence="5">The sequence shown here is derived from an EMBL/GenBank/DDBJ whole genome shotgun (WGS) entry which is preliminary data.</text>
</comment>
<dbReference type="Proteomes" id="UP000005801">
    <property type="component" value="Unassembled WGS sequence"/>
</dbReference>
<gene>
    <name evidence="5" type="ORF">PPSIR1_04983</name>
</gene>